<evidence type="ECO:0000256" key="1">
    <source>
        <dbReference type="SAM" id="Phobius"/>
    </source>
</evidence>
<keyword evidence="1" id="KW-0472">Membrane</keyword>
<reference evidence="2" key="1">
    <citation type="submission" date="2021-04" db="EMBL/GenBank/DDBJ databases">
        <authorList>
            <person name="Ulbrich M."/>
            <person name="Aldana K.S."/>
            <person name="Brown J.W."/>
            <person name="Campbell D.M."/>
            <person name="Chai A.E."/>
            <person name="Dalson K.A."/>
            <person name="Dembinski E."/>
            <person name="Gomez D.E."/>
            <person name="Gupta K."/>
            <person name="Guyot M."/>
            <person name="Hocutt K.M."/>
            <person name="Holsinger J.M."/>
            <person name="Ibarra L.A."/>
            <person name="Jeon T.-Y."/>
            <person name="Mackenzie M."/>
            <person name="Marquez I.-P.P."/>
            <person name="Mathenge R.W."/>
            <person name="Mo B.F."/>
            <person name="Nelson S."/>
            <person name="Zepeda J."/>
            <person name="Zhang L.J."/>
            <person name="Ngo R."/>
            <person name="Tse V.Y."/>
            <person name="Garlena R.A."/>
            <person name="Russell D.A."/>
            <person name="Pope W.H."/>
            <person name="Jacobs-Sera D."/>
            <person name="Hatfull G.F."/>
            <person name="Reddi K."/>
            <person name="Moberg-Parker J."/>
            <person name="Freise A.C."/>
        </authorList>
    </citation>
    <scope>NUCLEOTIDE SEQUENCE</scope>
</reference>
<keyword evidence="1" id="KW-1133">Transmembrane helix</keyword>
<name>A0A8F3E9Z3_9CAUD</name>
<gene>
    <name evidence="2" type="primary">36</name>
    <name evidence="2" type="ORF">SEA_HONK_36</name>
</gene>
<keyword evidence="3" id="KW-1185">Reference proteome</keyword>
<accession>A0A8F3E9Z3</accession>
<evidence type="ECO:0000313" key="3">
    <source>
        <dbReference type="Proteomes" id="UP000693682"/>
    </source>
</evidence>
<dbReference type="EMBL" id="MW862981">
    <property type="protein sequence ID" value="QWY81859.1"/>
    <property type="molecule type" value="Genomic_DNA"/>
</dbReference>
<protein>
    <submittedName>
        <fullName evidence="2">Uncharacterized protein</fullName>
    </submittedName>
</protein>
<proteinExistence type="predicted"/>
<sequence>MRSASLVALCAAVAVAILTPNLLLFGVMLLSSR</sequence>
<evidence type="ECO:0000313" key="2">
    <source>
        <dbReference type="EMBL" id="QWY81859.1"/>
    </source>
</evidence>
<dbReference type="Proteomes" id="UP000693682">
    <property type="component" value="Segment"/>
</dbReference>
<keyword evidence="1" id="KW-0812">Transmembrane</keyword>
<feature type="transmembrane region" description="Helical" evidence="1">
    <location>
        <begin position="6"/>
        <end position="30"/>
    </location>
</feature>
<organism evidence="2 3">
    <name type="scientific">Microbacterium phage Honk</name>
    <dbReference type="NCBI Taxonomy" id="2836095"/>
    <lineage>
        <taxon>Viruses</taxon>
        <taxon>Duplodnaviria</taxon>
        <taxon>Heunggongvirae</taxon>
        <taxon>Uroviricota</taxon>
        <taxon>Caudoviricetes</taxon>
        <taxon>Casidaviridae</taxon>
        <taxon>Honkvirus</taxon>
        <taxon>Honkvirus honk</taxon>
    </lineage>
</organism>